<dbReference type="Gene3D" id="3.30.70.270">
    <property type="match status" value="1"/>
</dbReference>
<dbReference type="Pfam" id="PF00563">
    <property type="entry name" value="EAL"/>
    <property type="match status" value="1"/>
</dbReference>
<dbReference type="InterPro" id="IPR050706">
    <property type="entry name" value="Cyclic-di-GMP_PDE-like"/>
</dbReference>
<keyword evidence="5" id="KW-0378">Hydrolase</keyword>
<dbReference type="SMART" id="SM00052">
    <property type="entry name" value="EAL"/>
    <property type="match status" value="1"/>
</dbReference>
<dbReference type="PANTHER" id="PTHR33121:SF23">
    <property type="entry name" value="CYCLIC DI-GMP PHOSPHODIESTERASE PDEB"/>
    <property type="match status" value="1"/>
</dbReference>
<keyword evidence="6" id="KW-1185">Reference proteome</keyword>
<dbReference type="InterPro" id="IPR001633">
    <property type="entry name" value="EAL_dom"/>
</dbReference>
<dbReference type="CDD" id="cd01948">
    <property type="entry name" value="EAL"/>
    <property type="match status" value="1"/>
</dbReference>
<dbReference type="Proteomes" id="UP000020218">
    <property type="component" value="Unassembled WGS sequence"/>
</dbReference>
<feature type="transmembrane region" description="Helical" evidence="1">
    <location>
        <begin position="146"/>
        <end position="169"/>
    </location>
</feature>
<dbReference type="InterPro" id="IPR043128">
    <property type="entry name" value="Rev_trsase/Diguanyl_cyclase"/>
</dbReference>
<proteinExistence type="predicted"/>
<protein>
    <submittedName>
        <fullName evidence="5">Cyclic di-GMP phosphodiesterase YfgF</fullName>
        <ecNumber evidence="5">3.1.4.52</ecNumber>
    </submittedName>
</protein>
<dbReference type="Gene3D" id="3.20.20.450">
    <property type="entry name" value="EAL domain"/>
    <property type="match status" value="1"/>
</dbReference>
<dbReference type="InterPro" id="IPR042461">
    <property type="entry name" value="LapD_MoxY_peri_C"/>
</dbReference>
<accession>A0A011MP94</accession>
<organism evidence="5 6">
    <name type="scientific">Candidatus Accumulibacter adjunctus</name>
    <dbReference type="NCBI Taxonomy" id="1454001"/>
    <lineage>
        <taxon>Bacteria</taxon>
        <taxon>Pseudomonadati</taxon>
        <taxon>Pseudomonadota</taxon>
        <taxon>Betaproteobacteria</taxon>
        <taxon>Candidatus Accumulibacter</taxon>
    </lineage>
</organism>
<gene>
    <name evidence="5" type="primary">yfgF</name>
    <name evidence="5" type="ORF">AW08_03723</name>
</gene>
<dbReference type="GO" id="GO:0007165">
    <property type="term" value="P:signal transduction"/>
    <property type="evidence" value="ECO:0007669"/>
    <property type="project" value="InterPro"/>
</dbReference>
<dbReference type="Pfam" id="PF16448">
    <property type="entry name" value="LapD_MoxY_N"/>
    <property type="match status" value="1"/>
</dbReference>
<dbReference type="EMBL" id="JFAX01000036">
    <property type="protein sequence ID" value="EXI64386.1"/>
    <property type="molecule type" value="Genomic_DNA"/>
</dbReference>
<feature type="transmembrane region" description="Helical" evidence="1">
    <location>
        <begin position="6"/>
        <end position="28"/>
    </location>
</feature>
<sequence>MSIYRQFWLAIVTSMLLAFGGSLVASLLSARAYLEAELSIKNADNATALALAISLGKPDAAMVELSAAALFDSGRYELIRVVDAEGATLVEKAALPDDPDAPDWFVRLLPIEAIPGTAQISSGWDQIGTLTVISNRRFAYTVLWQGVWRVVVALALASLVAGGLGWFIVGRLKAPLQAVIEQATAITERRFVTIDEPRVPELKRLAMAMNATVGRLATIFADEAARLDKLHQEANLDPLTGLANRGHFMAQLQQWLDAEHAGEGSLLLIRLAHLADRNRHLGRATTDELLRCLAATIREHTARDGQSLAGRLNGADFAMMLSSGRDPQAAAAELLAALREAGRPYSDDEAFAWIGYGHARHGTPLADLLARVDHALAAAEATGTSCTRGATADAAQALPPTADQWAQAITRAVDRKWLRLASFPVTDTAGRLSHRECPLRLRFAEEGEWLAAGVFLPVAERLRLTPALDLAAVSLAIGQLRAYPAAHGLAINLAASSLANTRFRQTLLSMLADAASDARQLWLEVGESGALRHLTAFREFCRDARAGGCRVGLEHFGNRFSQVGSLHDLALDYIKVDASFIGGITSNRGNQAFLKGLTTIAHALDWQVFAEGVATADELSAVADLGFDGATGPAVLAPAANPQWD</sequence>
<dbReference type="InterPro" id="IPR000160">
    <property type="entry name" value="GGDEF_dom"/>
</dbReference>
<dbReference type="EC" id="3.1.4.52" evidence="5"/>
<name>A0A011MP94_9PROT</name>
<dbReference type="PROSITE" id="PS50883">
    <property type="entry name" value="EAL"/>
    <property type="match status" value="1"/>
</dbReference>
<dbReference type="Gene3D" id="6.10.340.10">
    <property type="match status" value="1"/>
</dbReference>
<dbReference type="SUPFAM" id="SSF55073">
    <property type="entry name" value="Nucleotide cyclase"/>
    <property type="match status" value="1"/>
</dbReference>
<dbReference type="InterPro" id="IPR003660">
    <property type="entry name" value="HAMP_dom"/>
</dbReference>
<reference evidence="5" key="1">
    <citation type="submission" date="2014-02" db="EMBL/GenBank/DDBJ databases">
        <title>Expanding our view of genomic diversity in Candidatus Accumulibacter clades.</title>
        <authorList>
            <person name="Skennerton C.T."/>
            <person name="Barr J.J."/>
            <person name="Slater F.R."/>
            <person name="Bond P.L."/>
            <person name="Tyson G.W."/>
        </authorList>
    </citation>
    <scope>NUCLEOTIDE SEQUENCE [LARGE SCALE GENOMIC DNA]</scope>
</reference>
<evidence type="ECO:0000259" key="4">
    <source>
        <dbReference type="PROSITE" id="PS50887"/>
    </source>
</evidence>
<dbReference type="GO" id="GO:0071111">
    <property type="term" value="F:cyclic-guanylate-specific phosphodiesterase activity"/>
    <property type="evidence" value="ECO:0007669"/>
    <property type="project" value="UniProtKB-EC"/>
</dbReference>
<dbReference type="InterPro" id="IPR029787">
    <property type="entry name" value="Nucleotide_cyclase"/>
</dbReference>
<keyword evidence="1" id="KW-0472">Membrane</keyword>
<dbReference type="PROSITE" id="PS50885">
    <property type="entry name" value="HAMP"/>
    <property type="match status" value="1"/>
</dbReference>
<dbReference type="Pfam" id="PF00990">
    <property type="entry name" value="GGDEF"/>
    <property type="match status" value="1"/>
</dbReference>
<evidence type="ECO:0000313" key="6">
    <source>
        <dbReference type="Proteomes" id="UP000020218"/>
    </source>
</evidence>
<keyword evidence="1" id="KW-0812">Transmembrane</keyword>
<keyword evidence="1" id="KW-1133">Transmembrane helix</keyword>
<evidence type="ECO:0000256" key="1">
    <source>
        <dbReference type="SAM" id="Phobius"/>
    </source>
</evidence>
<dbReference type="InterPro" id="IPR035919">
    <property type="entry name" value="EAL_sf"/>
</dbReference>
<evidence type="ECO:0000259" key="3">
    <source>
        <dbReference type="PROSITE" id="PS50885"/>
    </source>
</evidence>
<dbReference type="SMART" id="SM00267">
    <property type="entry name" value="GGDEF"/>
    <property type="match status" value="1"/>
</dbReference>
<dbReference type="Gene3D" id="6.20.270.20">
    <property type="entry name" value="LapD/MoxY periplasmic domain"/>
    <property type="match status" value="1"/>
</dbReference>
<dbReference type="PROSITE" id="PS50887">
    <property type="entry name" value="GGDEF"/>
    <property type="match status" value="1"/>
</dbReference>
<dbReference type="PATRIC" id="fig|1454001.3.peg.3759"/>
<dbReference type="Gene3D" id="3.30.110.200">
    <property type="match status" value="1"/>
</dbReference>
<dbReference type="STRING" id="1454001.AW08_03723"/>
<evidence type="ECO:0000259" key="2">
    <source>
        <dbReference type="PROSITE" id="PS50883"/>
    </source>
</evidence>
<feature type="domain" description="EAL" evidence="2">
    <location>
        <begin position="402"/>
        <end position="645"/>
    </location>
</feature>
<feature type="domain" description="HAMP" evidence="3">
    <location>
        <begin position="170"/>
        <end position="221"/>
    </location>
</feature>
<dbReference type="AlphaFoldDB" id="A0A011MP94"/>
<evidence type="ECO:0000313" key="5">
    <source>
        <dbReference type="EMBL" id="EXI64386.1"/>
    </source>
</evidence>
<dbReference type="GO" id="GO:0016020">
    <property type="term" value="C:membrane"/>
    <property type="evidence" value="ECO:0007669"/>
    <property type="project" value="InterPro"/>
</dbReference>
<feature type="domain" description="GGDEF" evidence="4">
    <location>
        <begin position="262"/>
        <end position="392"/>
    </location>
</feature>
<dbReference type="SUPFAM" id="SSF141868">
    <property type="entry name" value="EAL domain-like"/>
    <property type="match status" value="1"/>
</dbReference>
<dbReference type="PANTHER" id="PTHR33121">
    <property type="entry name" value="CYCLIC DI-GMP PHOSPHODIESTERASE PDEF"/>
    <property type="match status" value="1"/>
</dbReference>
<dbReference type="InterPro" id="IPR032244">
    <property type="entry name" value="LapD_MoxY_N"/>
</dbReference>
<comment type="caution">
    <text evidence="5">The sequence shown here is derived from an EMBL/GenBank/DDBJ whole genome shotgun (WGS) entry which is preliminary data.</text>
</comment>